<dbReference type="EMBL" id="HBGU01070223">
    <property type="protein sequence ID" value="CAD9531963.1"/>
    <property type="molecule type" value="Transcribed_RNA"/>
</dbReference>
<protein>
    <submittedName>
        <fullName evidence="1">Uncharacterized protein</fullName>
    </submittedName>
</protein>
<proteinExistence type="predicted"/>
<name>A0A7S2IYF6_9EUKA</name>
<gene>
    <name evidence="1" type="ORF">CBRE1094_LOCUS38361</name>
</gene>
<dbReference type="AlphaFoldDB" id="A0A7S2IYF6"/>
<accession>A0A7S2IYF6</accession>
<sequence length="267" mass="29760">MSKEFTADALNQLMVEREARKAMMQTSNWVAAQEDGAREFMPISSAPLEDDYQRSKSATRSEFLGRLQTQNRARMASRDNFSPAAPFCASKNGTALPFAAGGESIVFGSDNLDRSTSNTAYGETSVVPVEPIDLLQTVPKLRDTTLDGAHRASMTEGHFLSIWEPFESLQKKRAASFGSAVQLREAHHRHIRSQFNPDEKYELPPTVQNDIGWEMGMDKYNLACAKFQEGATWHGRAGSHITKFSERLLLGARHHQSGPMTKPALHY</sequence>
<organism evidence="1">
    <name type="scientific">Haptolina brevifila</name>
    <dbReference type="NCBI Taxonomy" id="156173"/>
    <lineage>
        <taxon>Eukaryota</taxon>
        <taxon>Haptista</taxon>
        <taxon>Haptophyta</taxon>
        <taxon>Prymnesiophyceae</taxon>
        <taxon>Prymnesiales</taxon>
        <taxon>Prymnesiaceae</taxon>
        <taxon>Haptolina</taxon>
    </lineage>
</organism>
<evidence type="ECO:0000313" key="1">
    <source>
        <dbReference type="EMBL" id="CAD9531963.1"/>
    </source>
</evidence>
<reference evidence="1" key="1">
    <citation type="submission" date="2021-01" db="EMBL/GenBank/DDBJ databases">
        <authorList>
            <person name="Corre E."/>
            <person name="Pelletier E."/>
            <person name="Niang G."/>
            <person name="Scheremetjew M."/>
            <person name="Finn R."/>
            <person name="Kale V."/>
            <person name="Holt S."/>
            <person name="Cochrane G."/>
            <person name="Meng A."/>
            <person name="Brown T."/>
            <person name="Cohen L."/>
        </authorList>
    </citation>
    <scope>NUCLEOTIDE SEQUENCE</scope>
    <source>
        <strain evidence="1">UTEX LB 985</strain>
    </source>
</reference>